<evidence type="ECO:0000313" key="4">
    <source>
        <dbReference type="EMBL" id="AQS55584.1"/>
    </source>
</evidence>
<evidence type="ECO:0000313" key="5">
    <source>
        <dbReference type="Proteomes" id="UP000188603"/>
    </source>
</evidence>
<evidence type="ECO:0000256" key="3">
    <source>
        <dbReference type="HAMAP-Rule" id="MF_00245"/>
    </source>
</evidence>
<dbReference type="InterPro" id="IPR013324">
    <property type="entry name" value="RNA_pol_sigma_r3/r4-like"/>
</dbReference>
<keyword evidence="5" id="KW-1185">Reference proteome</keyword>
<dbReference type="InterPro" id="IPR007394">
    <property type="entry name" value="UPF0122"/>
</dbReference>
<sequence>MLDKTTTFNLLYDFYRPLLKESQRTFMELYYVEDWSLGEIAEHYSISRQAVHDRIKRVEKALIAFESALRLVEKFEQRKKLVRELKQKLRTGTDISQIEQLLDRLLEID</sequence>
<dbReference type="PANTHER" id="PTHR40083:SF1">
    <property type="entry name" value="UPF0122 PROTEIN YLXM"/>
    <property type="match status" value="1"/>
</dbReference>
<dbReference type="InterPro" id="IPR036388">
    <property type="entry name" value="WH-like_DNA-bd_sf"/>
</dbReference>
<evidence type="ECO:0000256" key="1">
    <source>
        <dbReference type="ARBA" id="ARBA00008720"/>
    </source>
</evidence>
<dbReference type="AlphaFoldDB" id="A0A1U9K6C1"/>
<dbReference type="SUPFAM" id="SSF88659">
    <property type="entry name" value="Sigma3 and sigma4 domains of RNA polymerase sigma factors"/>
    <property type="match status" value="1"/>
</dbReference>
<protein>
    <recommendedName>
        <fullName evidence="3">UPF0122 protein B0W44_07095</fullName>
    </recommendedName>
</protein>
<gene>
    <name evidence="4" type="ORF">B0W44_07095</name>
</gene>
<dbReference type="Pfam" id="PF04297">
    <property type="entry name" value="UPF0122"/>
    <property type="match status" value="1"/>
</dbReference>
<organism evidence="4 5">
    <name type="scientific">Novibacillus thermophilus</name>
    <dbReference type="NCBI Taxonomy" id="1471761"/>
    <lineage>
        <taxon>Bacteria</taxon>
        <taxon>Bacillati</taxon>
        <taxon>Bacillota</taxon>
        <taxon>Bacilli</taxon>
        <taxon>Bacillales</taxon>
        <taxon>Thermoactinomycetaceae</taxon>
        <taxon>Novibacillus</taxon>
    </lineage>
</organism>
<dbReference type="Proteomes" id="UP000188603">
    <property type="component" value="Chromosome"/>
</dbReference>
<dbReference type="EMBL" id="CP019699">
    <property type="protein sequence ID" value="AQS55584.1"/>
    <property type="molecule type" value="Genomic_DNA"/>
</dbReference>
<dbReference type="STRING" id="1471761.B0W44_07095"/>
<name>A0A1U9K6C1_9BACL</name>
<reference evidence="4 5" key="1">
    <citation type="journal article" date="2015" name="Int. J. Syst. Evol. Microbiol.">
        <title>Novibacillus thermophilus gen. nov., sp. nov., a Gram-staining-negative and moderately thermophilic member of the family Thermoactinomycetaceae.</title>
        <authorList>
            <person name="Yang G."/>
            <person name="Chen J."/>
            <person name="Zhou S."/>
        </authorList>
    </citation>
    <scope>NUCLEOTIDE SEQUENCE [LARGE SCALE GENOMIC DNA]</scope>
    <source>
        <strain evidence="4 5">SG-1</strain>
    </source>
</reference>
<dbReference type="InterPro" id="IPR054831">
    <property type="entry name" value="UPF0122_fam_protein"/>
</dbReference>
<comment type="similarity">
    <text evidence="1 3">Belongs to the UPF0122 family.</text>
</comment>
<dbReference type="KEGG" id="ntr:B0W44_07095"/>
<comment type="function">
    <text evidence="2 3">Might take part in the signal recognition particle (SRP) pathway. This is inferred from the conservation of its genetic proximity to ftsY/ffh. May be a regulatory protein.</text>
</comment>
<evidence type="ECO:0000256" key="2">
    <source>
        <dbReference type="ARBA" id="ARBA00024764"/>
    </source>
</evidence>
<proteinExistence type="inferred from homology"/>
<dbReference type="RefSeq" id="WP_077719450.1">
    <property type="nucleotide sequence ID" value="NZ_CP019699.1"/>
</dbReference>
<dbReference type="PANTHER" id="PTHR40083">
    <property type="entry name" value="UPF0122 PROTEIN CBO2450/CLC_2298"/>
    <property type="match status" value="1"/>
</dbReference>
<dbReference type="OrthoDB" id="6392at2"/>
<dbReference type="HAMAP" id="MF_00245">
    <property type="entry name" value="UPF0122"/>
    <property type="match status" value="1"/>
</dbReference>
<dbReference type="NCBIfam" id="NF045758">
    <property type="entry name" value="YlxM"/>
    <property type="match status" value="1"/>
</dbReference>
<accession>A0A1U9K6C1</accession>
<dbReference type="Gene3D" id="1.10.10.10">
    <property type="entry name" value="Winged helix-like DNA-binding domain superfamily/Winged helix DNA-binding domain"/>
    <property type="match status" value="1"/>
</dbReference>